<organism evidence="1 2">
    <name type="scientific">Araneus ventricosus</name>
    <name type="common">Orbweaver spider</name>
    <name type="synonym">Epeira ventricosa</name>
    <dbReference type="NCBI Taxonomy" id="182803"/>
    <lineage>
        <taxon>Eukaryota</taxon>
        <taxon>Metazoa</taxon>
        <taxon>Ecdysozoa</taxon>
        <taxon>Arthropoda</taxon>
        <taxon>Chelicerata</taxon>
        <taxon>Arachnida</taxon>
        <taxon>Araneae</taxon>
        <taxon>Araneomorphae</taxon>
        <taxon>Entelegynae</taxon>
        <taxon>Araneoidea</taxon>
        <taxon>Araneidae</taxon>
        <taxon>Araneus</taxon>
    </lineage>
</organism>
<dbReference type="AlphaFoldDB" id="A0A4Y2M9F1"/>
<comment type="caution">
    <text evidence="1">The sequence shown here is derived from an EMBL/GenBank/DDBJ whole genome shotgun (WGS) entry which is preliminary data.</text>
</comment>
<dbReference type="EMBL" id="BGPR01006975">
    <property type="protein sequence ID" value="GBN23289.1"/>
    <property type="molecule type" value="Genomic_DNA"/>
</dbReference>
<evidence type="ECO:0000313" key="2">
    <source>
        <dbReference type="Proteomes" id="UP000499080"/>
    </source>
</evidence>
<accession>A0A4Y2M9F1</accession>
<reference evidence="1 2" key="1">
    <citation type="journal article" date="2019" name="Sci. Rep.">
        <title>Orb-weaving spider Araneus ventricosus genome elucidates the spidroin gene catalogue.</title>
        <authorList>
            <person name="Kono N."/>
            <person name="Nakamura H."/>
            <person name="Ohtoshi R."/>
            <person name="Moran D.A.P."/>
            <person name="Shinohara A."/>
            <person name="Yoshida Y."/>
            <person name="Fujiwara M."/>
            <person name="Mori M."/>
            <person name="Tomita M."/>
            <person name="Arakawa K."/>
        </authorList>
    </citation>
    <scope>NUCLEOTIDE SEQUENCE [LARGE SCALE GENOMIC DNA]</scope>
</reference>
<dbReference type="Proteomes" id="UP000499080">
    <property type="component" value="Unassembled WGS sequence"/>
</dbReference>
<evidence type="ECO:0000313" key="1">
    <source>
        <dbReference type="EMBL" id="GBN23289.1"/>
    </source>
</evidence>
<gene>
    <name evidence="1" type="ORF">AVEN_218244_1</name>
</gene>
<name>A0A4Y2M9F1_ARAVE</name>
<protein>
    <submittedName>
        <fullName evidence="1">Uncharacterized protein</fullName>
    </submittedName>
</protein>
<proteinExistence type="predicted"/>
<keyword evidence="2" id="KW-1185">Reference proteome</keyword>
<sequence length="126" mass="15117">MPLFALFVQVLGQVVKKIVDKRFLLNKRNRCPKEVRISKNRTGVSKECTHFRSGKDSQRHRVLFVTFRKDKMRTETEKCGFDNWVRSACMKKEKSRCESVFALILWFANYQTMPLIYLHMDWTFFN</sequence>